<feature type="domain" description="CUB" evidence="3">
    <location>
        <begin position="75"/>
        <end position="192"/>
    </location>
</feature>
<dbReference type="CDD" id="cd00041">
    <property type="entry name" value="CUB"/>
    <property type="match status" value="1"/>
</dbReference>
<reference evidence="4 5" key="1">
    <citation type="submission" date="2021-06" db="EMBL/GenBank/DDBJ databases">
        <title>A haploid diamondback moth (Plutella xylostella L.) genome assembly resolves 31 chromosomes and identifies a diamide resistance mutation.</title>
        <authorList>
            <person name="Ward C.M."/>
            <person name="Perry K.D."/>
            <person name="Baker G."/>
            <person name="Powis K."/>
            <person name="Heckel D.G."/>
            <person name="Baxter S.W."/>
        </authorList>
    </citation>
    <scope>NUCLEOTIDE SEQUENCE [LARGE SCALE GENOMIC DNA]</scope>
    <source>
        <strain evidence="4 5">LV</strain>
        <tissue evidence="4">Single pupa</tissue>
    </source>
</reference>
<dbReference type="InterPro" id="IPR035914">
    <property type="entry name" value="Sperma_CUB_dom_sf"/>
</dbReference>
<keyword evidence="1" id="KW-1015">Disulfide bond</keyword>
<evidence type="ECO:0000313" key="4">
    <source>
        <dbReference type="EMBL" id="KAG7309643.1"/>
    </source>
</evidence>
<dbReference type="InterPro" id="IPR053207">
    <property type="entry name" value="Non-NMDA_GluR_Accessory"/>
</dbReference>
<sequence>MDSLDIFLYVDGRQEKMASYCGDETPKPIMSNGPKLSIEFRGIYSSRTSRGFNISYSFVEDYAIASGKQLLEFPCAFVYNSSEARTGLVTSPNYPGLYPRDTECNYFFYGAKNERVHLHFNYFDVEGVVPCEAVSASDYVQISSQMIDLESRRYCGQIRDLRATSLNNFLRITFRSNDRLDGVGFSCNYIFLRDSEMYNASIIEASLNGGEEEMKRINFNELYLKLRLLHGCVIDDDKLTQCAFHQSHIIIEMFISIDNEPV</sequence>
<dbReference type="Proteomes" id="UP000823941">
    <property type="component" value="Chromosome 6"/>
</dbReference>
<dbReference type="PANTHER" id="PTHR47537">
    <property type="entry name" value="CUBILIN"/>
    <property type="match status" value="1"/>
</dbReference>
<proteinExistence type="predicted"/>
<keyword evidence="5" id="KW-1185">Reference proteome</keyword>
<dbReference type="InterPro" id="IPR000859">
    <property type="entry name" value="CUB_dom"/>
</dbReference>
<dbReference type="PANTHER" id="PTHR47537:SF2">
    <property type="entry name" value="CUBILIN"/>
    <property type="match status" value="1"/>
</dbReference>
<dbReference type="Pfam" id="PF00431">
    <property type="entry name" value="CUB"/>
    <property type="match status" value="2"/>
</dbReference>
<accession>A0ABQ7QX79</accession>
<dbReference type="PROSITE" id="PS01180">
    <property type="entry name" value="CUB"/>
    <property type="match status" value="1"/>
</dbReference>
<evidence type="ECO:0000256" key="2">
    <source>
        <dbReference type="PROSITE-ProRule" id="PRU00059"/>
    </source>
</evidence>
<gene>
    <name evidence="4" type="ORF">JYU34_004124</name>
</gene>
<organism evidence="4 5">
    <name type="scientific">Plutella xylostella</name>
    <name type="common">Diamondback moth</name>
    <name type="synonym">Plutella maculipennis</name>
    <dbReference type="NCBI Taxonomy" id="51655"/>
    <lineage>
        <taxon>Eukaryota</taxon>
        <taxon>Metazoa</taxon>
        <taxon>Ecdysozoa</taxon>
        <taxon>Arthropoda</taxon>
        <taxon>Hexapoda</taxon>
        <taxon>Insecta</taxon>
        <taxon>Pterygota</taxon>
        <taxon>Neoptera</taxon>
        <taxon>Endopterygota</taxon>
        <taxon>Lepidoptera</taxon>
        <taxon>Glossata</taxon>
        <taxon>Ditrysia</taxon>
        <taxon>Yponomeutoidea</taxon>
        <taxon>Plutellidae</taxon>
        <taxon>Plutella</taxon>
    </lineage>
</organism>
<dbReference type="Gene3D" id="2.60.120.290">
    <property type="entry name" value="Spermadhesin, CUB domain"/>
    <property type="match status" value="2"/>
</dbReference>
<dbReference type="EMBL" id="JAHIBW010000006">
    <property type="protein sequence ID" value="KAG7309643.1"/>
    <property type="molecule type" value="Genomic_DNA"/>
</dbReference>
<evidence type="ECO:0000256" key="1">
    <source>
        <dbReference type="ARBA" id="ARBA00023157"/>
    </source>
</evidence>
<dbReference type="SUPFAM" id="SSF49854">
    <property type="entry name" value="Spermadhesin, CUB domain"/>
    <property type="match status" value="2"/>
</dbReference>
<evidence type="ECO:0000259" key="3">
    <source>
        <dbReference type="PROSITE" id="PS01180"/>
    </source>
</evidence>
<dbReference type="SMART" id="SM00042">
    <property type="entry name" value="CUB"/>
    <property type="match status" value="1"/>
</dbReference>
<protein>
    <recommendedName>
        <fullName evidence="3">CUB domain-containing protein</fullName>
    </recommendedName>
</protein>
<comment type="caution">
    <text evidence="2">Lacks conserved residue(s) required for the propagation of feature annotation.</text>
</comment>
<name>A0ABQ7QX79_PLUXY</name>
<comment type="caution">
    <text evidence="4">The sequence shown here is derived from an EMBL/GenBank/DDBJ whole genome shotgun (WGS) entry which is preliminary data.</text>
</comment>
<evidence type="ECO:0000313" key="5">
    <source>
        <dbReference type="Proteomes" id="UP000823941"/>
    </source>
</evidence>